<dbReference type="Proteomes" id="UP000470246">
    <property type="component" value="Unassembled WGS sequence"/>
</dbReference>
<accession>A0A7K3W8F8</accession>
<organism evidence="1 2">
    <name type="scientific">Geodermatophilus sabuli</name>
    <dbReference type="NCBI Taxonomy" id="1564158"/>
    <lineage>
        <taxon>Bacteria</taxon>
        <taxon>Bacillati</taxon>
        <taxon>Actinomycetota</taxon>
        <taxon>Actinomycetes</taxon>
        <taxon>Geodermatophilales</taxon>
        <taxon>Geodermatophilaceae</taxon>
        <taxon>Geodermatophilus</taxon>
    </lineage>
</organism>
<evidence type="ECO:0000313" key="1">
    <source>
        <dbReference type="EMBL" id="NEK60653.1"/>
    </source>
</evidence>
<reference evidence="1 2" key="1">
    <citation type="submission" date="2020-02" db="EMBL/GenBank/DDBJ databases">
        <title>Geodermatophilus sabuli CPCC 205279 I12A-02694.</title>
        <authorList>
            <person name="Jiang Z."/>
        </authorList>
    </citation>
    <scope>NUCLEOTIDE SEQUENCE [LARGE SCALE GENOMIC DNA]</scope>
    <source>
        <strain evidence="1 2">I12A-02694</strain>
    </source>
</reference>
<protein>
    <submittedName>
        <fullName evidence="1">Uncharacterized protein</fullName>
    </submittedName>
</protein>
<dbReference type="EMBL" id="JAAGWF010000033">
    <property type="protein sequence ID" value="NEK60653.1"/>
    <property type="molecule type" value="Genomic_DNA"/>
</dbReference>
<gene>
    <name evidence="1" type="ORF">GCU56_22615</name>
</gene>
<dbReference type="RefSeq" id="WP_163484449.1">
    <property type="nucleotide sequence ID" value="NZ_JAAGWF010000033.1"/>
</dbReference>
<evidence type="ECO:0000313" key="2">
    <source>
        <dbReference type="Proteomes" id="UP000470246"/>
    </source>
</evidence>
<keyword evidence="2" id="KW-1185">Reference proteome</keyword>
<sequence>MPAVVQPGVPDAGELEQTRPVVVVGLLVDRPTVDLGEDEVLVVPLGAGQHPFAVLDGLVPVQFRDQGQWQGAGALAESGLGLLVDQPTAGGRGGCCAGPSACP</sequence>
<name>A0A7K3W8F8_9ACTN</name>
<comment type="caution">
    <text evidence="1">The sequence shown here is derived from an EMBL/GenBank/DDBJ whole genome shotgun (WGS) entry which is preliminary data.</text>
</comment>
<proteinExistence type="predicted"/>
<dbReference type="AlphaFoldDB" id="A0A7K3W8F8"/>